<evidence type="ECO:0000313" key="2">
    <source>
        <dbReference type="EMBL" id="MFC5492834.1"/>
    </source>
</evidence>
<comment type="caution">
    <text evidence="2">The sequence shown here is derived from an EMBL/GenBank/DDBJ whole genome shotgun (WGS) entry which is preliminary data.</text>
</comment>
<feature type="transmembrane region" description="Helical" evidence="1">
    <location>
        <begin position="84"/>
        <end position="106"/>
    </location>
</feature>
<name>A0ABW0N149_9ACTN</name>
<protein>
    <submittedName>
        <fullName evidence="2">Uncharacterized protein</fullName>
    </submittedName>
</protein>
<feature type="transmembrane region" description="Helical" evidence="1">
    <location>
        <begin position="118"/>
        <end position="135"/>
    </location>
</feature>
<sequence length="170" mass="18172">MSDLDQHFVSVRGYDIDVEHLSYATIVVMAELGVYGGWHSLSYAAGALIVLAPVLAIAIAHAFSQVLHAHATHARRLTREEWRFAVWRQGHVVLAAAPALIILALGRMTPMGMSHVRALVLVTGTVTLIGMAALASRRAGYRGGPWLLASATGGVIGLLVISVQVFLKSK</sequence>
<keyword evidence="1" id="KW-1133">Transmembrane helix</keyword>
<dbReference type="Proteomes" id="UP001595956">
    <property type="component" value="Unassembled WGS sequence"/>
</dbReference>
<feature type="transmembrane region" description="Helical" evidence="1">
    <location>
        <begin position="45"/>
        <end position="64"/>
    </location>
</feature>
<evidence type="ECO:0000256" key="1">
    <source>
        <dbReference type="SAM" id="Phobius"/>
    </source>
</evidence>
<accession>A0ABW0N149</accession>
<keyword evidence="1" id="KW-0472">Membrane</keyword>
<keyword evidence="3" id="KW-1185">Reference proteome</keyword>
<dbReference type="EMBL" id="JBHSMD010000002">
    <property type="protein sequence ID" value="MFC5492834.1"/>
    <property type="molecule type" value="Genomic_DNA"/>
</dbReference>
<gene>
    <name evidence="2" type="ORF">ACFPKY_06975</name>
</gene>
<organism evidence="2 3">
    <name type="scientific">Nocardioides caricicola</name>
    <dbReference type="NCBI Taxonomy" id="634770"/>
    <lineage>
        <taxon>Bacteria</taxon>
        <taxon>Bacillati</taxon>
        <taxon>Actinomycetota</taxon>
        <taxon>Actinomycetes</taxon>
        <taxon>Propionibacteriales</taxon>
        <taxon>Nocardioidaceae</taxon>
        <taxon>Nocardioides</taxon>
    </lineage>
</organism>
<evidence type="ECO:0000313" key="3">
    <source>
        <dbReference type="Proteomes" id="UP001595956"/>
    </source>
</evidence>
<dbReference type="RefSeq" id="WP_345171378.1">
    <property type="nucleotide sequence ID" value="NZ_BAABFQ010000003.1"/>
</dbReference>
<keyword evidence="1" id="KW-0812">Transmembrane</keyword>
<feature type="transmembrane region" description="Helical" evidence="1">
    <location>
        <begin position="147"/>
        <end position="167"/>
    </location>
</feature>
<feature type="transmembrane region" description="Helical" evidence="1">
    <location>
        <begin position="20"/>
        <end position="38"/>
    </location>
</feature>
<reference evidence="3" key="1">
    <citation type="journal article" date="2019" name="Int. J. Syst. Evol. Microbiol.">
        <title>The Global Catalogue of Microorganisms (GCM) 10K type strain sequencing project: providing services to taxonomists for standard genome sequencing and annotation.</title>
        <authorList>
            <consortium name="The Broad Institute Genomics Platform"/>
            <consortium name="The Broad Institute Genome Sequencing Center for Infectious Disease"/>
            <person name="Wu L."/>
            <person name="Ma J."/>
        </authorList>
    </citation>
    <scope>NUCLEOTIDE SEQUENCE [LARGE SCALE GENOMIC DNA]</scope>
    <source>
        <strain evidence="3">KACC 13778</strain>
    </source>
</reference>
<proteinExistence type="predicted"/>